<accession>A0A5A7Q6A0</accession>
<dbReference type="CDD" id="cd00086">
    <property type="entry name" value="homeodomain"/>
    <property type="match status" value="1"/>
</dbReference>
<protein>
    <submittedName>
        <fullName evidence="6">Homeodomain-like superfamily protein</fullName>
    </submittedName>
</protein>
<gene>
    <name evidence="6" type="ORF">STAS_17433</name>
</gene>
<dbReference type="InterPro" id="IPR009057">
    <property type="entry name" value="Homeodomain-like_sf"/>
</dbReference>
<feature type="region of interest" description="Disordered" evidence="4">
    <location>
        <begin position="396"/>
        <end position="470"/>
    </location>
</feature>
<feature type="DNA-binding region" description="Homeobox" evidence="2">
    <location>
        <begin position="25"/>
        <end position="84"/>
    </location>
</feature>
<dbReference type="PROSITE" id="PS50071">
    <property type="entry name" value="HOMEOBOX_2"/>
    <property type="match status" value="1"/>
</dbReference>
<dbReference type="Pfam" id="PF00046">
    <property type="entry name" value="Homeodomain"/>
    <property type="match status" value="1"/>
</dbReference>
<comment type="subcellular location">
    <subcellularLocation>
        <location evidence="1 2 3">Nucleus</location>
    </subcellularLocation>
</comment>
<dbReference type="SMART" id="SM00389">
    <property type="entry name" value="HOX"/>
    <property type="match status" value="1"/>
</dbReference>
<dbReference type="Proteomes" id="UP000325081">
    <property type="component" value="Unassembled WGS sequence"/>
</dbReference>
<reference evidence="7" key="1">
    <citation type="journal article" date="2019" name="Curr. Biol.">
        <title>Genome Sequence of Striga asiatica Provides Insight into the Evolution of Plant Parasitism.</title>
        <authorList>
            <person name="Yoshida S."/>
            <person name="Kim S."/>
            <person name="Wafula E.K."/>
            <person name="Tanskanen J."/>
            <person name="Kim Y.M."/>
            <person name="Honaas L."/>
            <person name="Yang Z."/>
            <person name="Spallek T."/>
            <person name="Conn C.E."/>
            <person name="Ichihashi Y."/>
            <person name="Cheong K."/>
            <person name="Cui S."/>
            <person name="Der J.P."/>
            <person name="Gundlach H."/>
            <person name="Jiao Y."/>
            <person name="Hori C."/>
            <person name="Ishida J.K."/>
            <person name="Kasahara H."/>
            <person name="Kiba T."/>
            <person name="Kim M.S."/>
            <person name="Koo N."/>
            <person name="Laohavisit A."/>
            <person name="Lee Y.H."/>
            <person name="Lumba S."/>
            <person name="McCourt P."/>
            <person name="Mortimer J.C."/>
            <person name="Mutuku J.M."/>
            <person name="Nomura T."/>
            <person name="Sasaki-Sekimoto Y."/>
            <person name="Seto Y."/>
            <person name="Wang Y."/>
            <person name="Wakatake T."/>
            <person name="Sakakibara H."/>
            <person name="Demura T."/>
            <person name="Yamaguchi S."/>
            <person name="Yoneyama K."/>
            <person name="Manabe R.I."/>
            <person name="Nelson D.C."/>
            <person name="Schulman A.H."/>
            <person name="Timko M.P."/>
            <person name="dePamphilis C.W."/>
            <person name="Choi D."/>
            <person name="Shirasu K."/>
        </authorList>
    </citation>
    <scope>NUCLEOTIDE SEQUENCE [LARGE SCALE GENOMIC DNA]</scope>
    <source>
        <strain evidence="7">cv. UVA1</strain>
    </source>
</reference>
<keyword evidence="2 3" id="KW-0371">Homeobox</keyword>
<dbReference type="GO" id="GO:0005634">
    <property type="term" value="C:nucleus"/>
    <property type="evidence" value="ECO:0007669"/>
    <property type="project" value="UniProtKB-SubCell"/>
</dbReference>
<feature type="domain" description="Homeobox" evidence="5">
    <location>
        <begin position="23"/>
        <end position="83"/>
    </location>
</feature>
<feature type="region of interest" description="Disordered" evidence="4">
    <location>
        <begin position="140"/>
        <end position="163"/>
    </location>
</feature>
<evidence type="ECO:0000313" key="7">
    <source>
        <dbReference type="Proteomes" id="UP000325081"/>
    </source>
</evidence>
<organism evidence="6 7">
    <name type="scientific">Striga asiatica</name>
    <name type="common">Asiatic witchweed</name>
    <name type="synonym">Buchnera asiatica</name>
    <dbReference type="NCBI Taxonomy" id="4170"/>
    <lineage>
        <taxon>Eukaryota</taxon>
        <taxon>Viridiplantae</taxon>
        <taxon>Streptophyta</taxon>
        <taxon>Embryophyta</taxon>
        <taxon>Tracheophyta</taxon>
        <taxon>Spermatophyta</taxon>
        <taxon>Magnoliopsida</taxon>
        <taxon>eudicotyledons</taxon>
        <taxon>Gunneridae</taxon>
        <taxon>Pentapetalae</taxon>
        <taxon>asterids</taxon>
        <taxon>lamiids</taxon>
        <taxon>Lamiales</taxon>
        <taxon>Orobanchaceae</taxon>
        <taxon>Buchnereae</taxon>
        <taxon>Striga</taxon>
    </lineage>
</organism>
<keyword evidence="2 3" id="KW-0238">DNA-binding</keyword>
<dbReference type="OrthoDB" id="6159439at2759"/>
<evidence type="ECO:0000256" key="4">
    <source>
        <dbReference type="SAM" id="MobiDB-lite"/>
    </source>
</evidence>
<keyword evidence="7" id="KW-1185">Reference proteome</keyword>
<dbReference type="SUPFAM" id="SSF46689">
    <property type="entry name" value="Homeodomain-like"/>
    <property type="match status" value="1"/>
</dbReference>
<sequence length="470" mass="53908">MDDEHNRAYSSHEMHSEDDNTLREKNKKRTVKTHTQLQTLEKFYNEHKYLTESMKAQLAVKICLTEKQVSEWFCHRRLKDKRLLANMQDSCGSTKHVENRKLHIREFESEISNLQEYNKLTQEQNNGRCFGTNCHMDDASSGSSSSLRNMANQGKGSPFDMERSRERVPKFPIDMTGLNNPRLGPAGYLKVKAQVENAAITAVKRQMGKHCREDGPPLGVDFDPLPPETFYTEEPVLPASPDISKFHHYSKSGKASESGHFSRISTGHEYNSKVPQVSDIPDNYVRQSYKENTNLSNNGAYYPQRDTFEEFPEVSPTEISVAESRDDYRTKYKDGAQVMKMSSFSSSSCGWNFRKEQESSFSTFCYLPGNGYKQENIGNESPNLIKKGFEQMQPKRIAKKDGKTHSDRTLESENHSLVRDKNDRNDLKRMRDECPQQSHLKRSSMVDYQSRAYQVASEDETSAETSSSVE</sequence>
<name>A0A5A7Q6A0_STRAF</name>
<dbReference type="InterPro" id="IPR001356">
    <property type="entry name" value="HD"/>
</dbReference>
<evidence type="ECO:0000256" key="1">
    <source>
        <dbReference type="ARBA" id="ARBA00004123"/>
    </source>
</evidence>
<dbReference type="GO" id="GO:0003677">
    <property type="term" value="F:DNA binding"/>
    <property type="evidence" value="ECO:0007669"/>
    <property type="project" value="UniProtKB-UniRule"/>
</dbReference>
<evidence type="ECO:0000256" key="2">
    <source>
        <dbReference type="PROSITE-ProRule" id="PRU00108"/>
    </source>
</evidence>
<proteinExistence type="predicted"/>
<keyword evidence="2 3" id="KW-0539">Nucleus</keyword>
<evidence type="ECO:0000313" key="6">
    <source>
        <dbReference type="EMBL" id="GER40750.1"/>
    </source>
</evidence>
<feature type="compositionally biased region" description="Basic and acidic residues" evidence="4">
    <location>
        <begin position="399"/>
        <end position="434"/>
    </location>
</feature>
<dbReference type="Gene3D" id="1.10.10.60">
    <property type="entry name" value="Homeodomain-like"/>
    <property type="match status" value="1"/>
</dbReference>
<dbReference type="AlphaFoldDB" id="A0A5A7Q6A0"/>
<evidence type="ECO:0000259" key="5">
    <source>
        <dbReference type="PROSITE" id="PS50071"/>
    </source>
</evidence>
<evidence type="ECO:0000256" key="3">
    <source>
        <dbReference type="RuleBase" id="RU000682"/>
    </source>
</evidence>
<dbReference type="EMBL" id="BKCP01005960">
    <property type="protein sequence ID" value="GER40750.1"/>
    <property type="molecule type" value="Genomic_DNA"/>
</dbReference>
<feature type="region of interest" description="Disordered" evidence="4">
    <location>
        <begin position="1"/>
        <end position="31"/>
    </location>
</feature>
<dbReference type="PANTHER" id="PTHR47713:SF2">
    <property type="entry name" value="HOMEODOMAIN-LIKE SUPERFAMILY PROTEIN"/>
    <property type="match status" value="1"/>
</dbReference>
<comment type="caution">
    <text evidence="6">The sequence shown here is derived from an EMBL/GenBank/DDBJ whole genome shotgun (WGS) entry which is preliminary data.</text>
</comment>
<feature type="compositionally biased region" description="Basic and acidic residues" evidence="4">
    <location>
        <begin position="1"/>
        <end position="24"/>
    </location>
</feature>
<dbReference type="PANTHER" id="PTHR47713">
    <property type="entry name" value="HOMEODOMAIN-LIKE SUPERFAMILY PROTEIN"/>
    <property type="match status" value="1"/>
</dbReference>